<keyword evidence="1" id="KW-0472">Membrane</keyword>
<accession>A0ABY7DC71</accession>
<evidence type="ECO:0000256" key="1">
    <source>
        <dbReference type="SAM" id="Phobius"/>
    </source>
</evidence>
<evidence type="ECO:0000313" key="2">
    <source>
        <dbReference type="EMBL" id="WAQ93979.1"/>
    </source>
</evidence>
<organism evidence="2 3">
    <name type="scientific">Mya arenaria</name>
    <name type="common">Soft-shell clam</name>
    <dbReference type="NCBI Taxonomy" id="6604"/>
    <lineage>
        <taxon>Eukaryota</taxon>
        <taxon>Metazoa</taxon>
        <taxon>Spiralia</taxon>
        <taxon>Lophotrochozoa</taxon>
        <taxon>Mollusca</taxon>
        <taxon>Bivalvia</taxon>
        <taxon>Autobranchia</taxon>
        <taxon>Heteroconchia</taxon>
        <taxon>Euheterodonta</taxon>
        <taxon>Imparidentia</taxon>
        <taxon>Neoheterodontei</taxon>
        <taxon>Myida</taxon>
        <taxon>Myoidea</taxon>
        <taxon>Myidae</taxon>
        <taxon>Mya</taxon>
    </lineage>
</organism>
<sequence length="161" mass="18017">MFKSTDYPQSSADETTPLLIHRNDISNSDSHSKNDDVIQPVGEINDRCGNSKTRDIVTHVAIVFLFCLLALLVVALLIAMAYNTNGVVTSSLDREWPYLLVDGHNDLAWSYRKWANNSVYTVDLKSVIWNTTEAHTDIPRLRKGQLGAQERGFPTVKAELA</sequence>
<gene>
    <name evidence="2" type="ORF">MAR_006450</name>
</gene>
<keyword evidence="3" id="KW-1185">Reference proteome</keyword>
<dbReference type="InterPro" id="IPR008257">
    <property type="entry name" value="Pept_M19"/>
</dbReference>
<feature type="transmembrane region" description="Helical" evidence="1">
    <location>
        <begin position="56"/>
        <end position="82"/>
    </location>
</feature>
<dbReference type="PROSITE" id="PS51365">
    <property type="entry name" value="RENAL_DIPEPTIDASE_2"/>
    <property type="match status" value="1"/>
</dbReference>
<evidence type="ECO:0008006" key="4">
    <source>
        <dbReference type="Google" id="ProtNLM"/>
    </source>
</evidence>
<protein>
    <recommendedName>
        <fullName evidence="4">Membrane dipeptidase</fullName>
    </recommendedName>
</protein>
<keyword evidence="1" id="KW-1133">Transmembrane helix</keyword>
<dbReference type="Proteomes" id="UP001164746">
    <property type="component" value="Chromosome 1"/>
</dbReference>
<keyword evidence="1" id="KW-0812">Transmembrane</keyword>
<reference evidence="2" key="1">
    <citation type="submission" date="2022-11" db="EMBL/GenBank/DDBJ databases">
        <title>Centuries of genome instability and evolution in soft-shell clam transmissible cancer (bioRxiv).</title>
        <authorList>
            <person name="Hart S.F.M."/>
            <person name="Yonemitsu M.A."/>
            <person name="Giersch R.M."/>
            <person name="Beal B.F."/>
            <person name="Arriagada G."/>
            <person name="Davis B.W."/>
            <person name="Ostrander E.A."/>
            <person name="Goff S.P."/>
            <person name="Metzger M.J."/>
        </authorList>
    </citation>
    <scope>NUCLEOTIDE SEQUENCE</scope>
    <source>
        <strain evidence="2">MELC-2E11</strain>
        <tissue evidence="2">Siphon/mantle</tissue>
    </source>
</reference>
<proteinExistence type="predicted"/>
<evidence type="ECO:0000313" key="3">
    <source>
        <dbReference type="Proteomes" id="UP001164746"/>
    </source>
</evidence>
<dbReference type="EMBL" id="CP111012">
    <property type="protein sequence ID" value="WAQ93979.1"/>
    <property type="molecule type" value="Genomic_DNA"/>
</dbReference>
<dbReference type="Gene3D" id="3.20.20.140">
    <property type="entry name" value="Metal-dependent hydrolases"/>
    <property type="match status" value="1"/>
</dbReference>
<name>A0ABY7DC71_MYAAR</name>
<feature type="non-terminal residue" evidence="2">
    <location>
        <position position="161"/>
    </location>
</feature>